<gene>
    <name evidence="2" type="primary">LOC109675344</name>
</gene>
<organism evidence="1 2">
    <name type="scientific">Castor canadensis</name>
    <name type="common">American beaver</name>
    <dbReference type="NCBI Taxonomy" id="51338"/>
    <lineage>
        <taxon>Eukaryota</taxon>
        <taxon>Metazoa</taxon>
        <taxon>Chordata</taxon>
        <taxon>Craniata</taxon>
        <taxon>Vertebrata</taxon>
        <taxon>Euteleostomi</taxon>
        <taxon>Mammalia</taxon>
        <taxon>Eutheria</taxon>
        <taxon>Euarchontoglires</taxon>
        <taxon>Glires</taxon>
        <taxon>Rodentia</taxon>
        <taxon>Castorimorpha</taxon>
        <taxon>Castoridae</taxon>
        <taxon>Castor</taxon>
    </lineage>
</organism>
<reference evidence="2" key="1">
    <citation type="submission" date="2025-08" db="UniProtKB">
        <authorList>
            <consortium name="RefSeq"/>
        </authorList>
    </citation>
    <scope>IDENTIFICATION</scope>
</reference>
<evidence type="ECO:0000313" key="1">
    <source>
        <dbReference type="Proteomes" id="UP001732720"/>
    </source>
</evidence>
<sequence length="142" mass="16567">MGFSGSVIELGDFWKRSRKWSSLSVANPVPLCILTIGYPVSKPRLMSKLEQGEEPWIIKRDLLNYIYPDRESRIDTTQLASSRDVSFHGEILETITWYHSLYSILKVWQDRNQLERDWENQGKVLRQVTKIITEESGHTNNV</sequence>
<evidence type="ECO:0000313" key="2">
    <source>
        <dbReference type="RefSeq" id="XP_073932731.1"/>
    </source>
</evidence>
<dbReference type="RefSeq" id="XP_073932731.1">
    <property type="nucleotide sequence ID" value="XM_074076630.1"/>
</dbReference>
<protein>
    <submittedName>
        <fullName evidence="2">Zinc finger protein 300-like</fullName>
    </submittedName>
</protein>
<dbReference type="Proteomes" id="UP001732720">
    <property type="component" value="Chromosome 6"/>
</dbReference>
<proteinExistence type="predicted"/>
<keyword evidence="1" id="KW-1185">Reference proteome</keyword>
<accession>A0AC58MTJ3</accession>
<name>A0AC58MTJ3_CASCN</name>